<dbReference type="PANTHER" id="PTHR14778:SF2">
    <property type="entry name" value="KINETOCHORE-ASSOCIATED PROTEIN DSN1 HOMOLOG"/>
    <property type="match status" value="1"/>
</dbReference>
<dbReference type="PANTHER" id="PTHR14778">
    <property type="entry name" value="KINETOCHORE-ASSOCIATED PROTEIN DSN1 HOMOLOG"/>
    <property type="match status" value="1"/>
</dbReference>
<evidence type="ECO:0000313" key="2">
    <source>
        <dbReference type="Proteomes" id="UP000632886"/>
    </source>
</evidence>
<gene>
    <name evidence="1" type="primary">Dsn1</name>
    <name evidence="1" type="ORF">CENBEN_R00813</name>
</gene>
<accession>A0A852M6K5</accession>
<dbReference type="Pfam" id="PF08202">
    <property type="entry name" value="MIS13"/>
    <property type="match status" value="1"/>
</dbReference>
<keyword evidence="2" id="KW-1185">Reference proteome</keyword>
<sequence>FCSNVSELSKSISLDLPETERLSLLLLSSFQFSARKFEHALKETDGFNPEEFRANVQSIAEDLQQYVQKLKHDGTLGNCVEDPNGGNAWIQTRPLFPLRRFTAESQSWDQLLLHYQSGAEEMSRQLEESRQNGGQAEPRDYLQTSQAAVLSSKPNYQQILDDQGEVLSCMELVLDELQQSVRLLQAFSADTRLYLQRLTQQLASRTFQQLEDSPVRKLLAAPPRKRPPPEG</sequence>
<dbReference type="GO" id="GO:0051301">
    <property type="term" value="P:cell division"/>
    <property type="evidence" value="ECO:0007669"/>
    <property type="project" value="InterPro"/>
</dbReference>
<feature type="non-terminal residue" evidence="1">
    <location>
        <position position="231"/>
    </location>
</feature>
<dbReference type="GO" id="GO:0000444">
    <property type="term" value="C:MIS12/MIND type complex"/>
    <property type="evidence" value="ECO:0007669"/>
    <property type="project" value="InterPro"/>
</dbReference>
<reference evidence="1 2" key="1">
    <citation type="submission" date="2020-02" db="EMBL/GenBank/DDBJ databases">
        <title>Bird 10,000 Genomes (B10K) Project - Family phase.</title>
        <authorList>
            <person name="Zhang G."/>
        </authorList>
    </citation>
    <scope>NUCLEOTIDE SEQUENCE [LARGE SCALE GENOMIC DNA]</scope>
    <source>
        <strain evidence="1">B10K-DU-017-21</strain>
    </source>
</reference>
<dbReference type="InterPro" id="IPR013218">
    <property type="entry name" value="Dsn1/Mis13"/>
</dbReference>
<dbReference type="GO" id="GO:0007059">
    <property type="term" value="P:chromosome segregation"/>
    <property type="evidence" value="ECO:0007669"/>
    <property type="project" value="InterPro"/>
</dbReference>
<protein>
    <submittedName>
        <fullName evidence="1">DSN1 protein</fullName>
    </submittedName>
</protein>
<name>A0A852M6K5_9AVES</name>
<comment type="caution">
    <text evidence="1">The sequence shown here is derived from an EMBL/GenBank/DDBJ whole genome shotgun (WGS) entry which is preliminary data.</text>
</comment>
<dbReference type="EMBL" id="WBNK01001036">
    <property type="protein sequence ID" value="NXX96385.1"/>
    <property type="molecule type" value="Genomic_DNA"/>
</dbReference>
<dbReference type="Proteomes" id="UP000632886">
    <property type="component" value="Unassembled WGS sequence"/>
</dbReference>
<feature type="non-terminal residue" evidence="1">
    <location>
        <position position="1"/>
    </location>
</feature>
<proteinExistence type="predicted"/>
<organism evidence="1 2">
    <name type="scientific">Centropus bengalensis</name>
    <name type="common">lesser coucal</name>
    <dbReference type="NCBI Taxonomy" id="1463675"/>
    <lineage>
        <taxon>Eukaryota</taxon>
        <taxon>Metazoa</taxon>
        <taxon>Chordata</taxon>
        <taxon>Craniata</taxon>
        <taxon>Vertebrata</taxon>
        <taxon>Euteleostomi</taxon>
        <taxon>Archelosauria</taxon>
        <taxon>Archosauria</taxon>
        <taxon>Dinosauria</taxon>
        <taxon>Saurischia</taxon>
        <taxon>Theropoda</taxon>
        <taxon>Coelurosauria</taxon>
        <taxon>Aves</taxon>
        <taxon>Neognathae</taxon>
        <taxon>Neoaves</taxon>
        <taxon>Otidimorphae</taxon>
        <taxon>Cuculiformes</taxon>
        <taxon>Centropidae</taxon>
        <taxon>Centropus</taxon>
    </lineage>
</organism>
<evidence type="ECO:0000313" key="1">
    <source>
        <dbReference type="EMBL" id="NXX96385.1"/>
    </source>
</evidence>
<dbReference type="AlphaFoldDB" id="A0A852M6K5"/>